<dbReference type="RefSeq" id="WP_087136139.1">
    <property type="nucleotide sequence ID" value="NZ_FUKR01000016.1"/>
</dbReference>
<dbReference type="EMBL" id="FUKR01000016">
    <property type="protein sequence ID" value="SJN21019.1"/>
    <property type="molecule type" value="Genomic_DNA"/>
</dbReference>
<keyword evidence="2" id="KW-1185">Reference proteome</keyword>
<sequence>MSLLTEFPPGQWLVADRDRRIAIIRTVTVRDRKLYRAVTYAAQSEGRSLIGYFPDLRMAAEVTWSTWTRHQRRNAGHPPK</sequence>
<gene>
    <name evidence="1" type="ORF">FM119_02565</name>
</gene>
<dbReference type="AlphaFoldDB" id="A0A1R4IMP2"/>
<accession>A0A1R4IMP2</accession>
<organism evidence="1 2">
    <name type="scientific">Mycetocola reblochoni REB411</name>
    <dbReference type="NCBI Taxonomy" id="1255698"/>
    <lineage>
        <taxon>Bacteria</taxon>
        <taxon>Bacillati</taxon>
        <taxon>Actinomycetota</taxon>
        <taxon>Actinomycetes</taxon>
        <taxon>Micrococcales</taxon>
        <taxon>Microbacteriaceae</taxon>
        <taxon>Mycetocola</taxon>
    </lineage>
</organism>
<reference evidence="2" key="1">
    <citation type="submission" date="2017-02" db="EMBL/GenBank/DDBJ databases">
        <authorList>
            <person name="Dridi B."/>
        </authorList>
    </citation>
    <scope>NUCLEOTIDE SEQUENCE [LARGE SCALE GENOMIC DNA]</scope>
    <source>
        <strain evidence="2">EB411</strain>
    </source>
</reference>
<evidence type="ECO:0000313" key="1">
    <source>
        <dbReference type="EMBL" id="SJN21019.1"/>
    </source>
</evidence>
<evidence type="ECO:0000313" key="2">
    <source>
        <dbReference type="Proteomes" id="UP000196778"/>
    </source>
</evidence>
<name>A0A1R4IMP2_9MICO</name>
<proteinExistence type="predicted"/>
<dbReference type="Proteomes" id="UP000196778">
    <property type="component" value="Unassembled WGS sequence"/>
</dbReference>
<protein>
    <submittedName>
        <fullName evidence="1">Uncharacterized protein</fullName>
    </submittedName>
</protein>